<dbReference type="GO" id="GO:0010506">
    <property type="term" value="P:regulation of autophagy"/>
    <property type="evidence" value="ECO:0007669"/>
    <property type="project" value="InterPro"/>
</dbReference>
<accession>A0A166WZ36</accession>
<feature type="region of interest" description="Disordered" evidence="1">
    <location>
        <begin position="532"/>
        <end position="573"/>
    </location>
</feature>
<feature type="region of interest" description="Disordered" evidence="1">
    <location>
        <begin position="592"/>
        <end position="688"/>
    </location>
</feature>
<evidence type="ECO:0000256" key="1">
    <source>
        <dbReference type="SAM" id="MobiDB-lite"/>
    </source>
</evidence>
<feature type="domain" description="Protein kinase" evidence="2">
    <location>
        <begin position="168"/>
        <end position="511"/>
    </location>
</feature>
<proteinExistence type="predicted"/>
<sequence>MLQYPVPLPPLNLSTSRKYKERSGIRSNDASHHTPPTVPSPLVHRRPNTDVSSFFSRSAFTSPAAHSPHAFQPSQLPFINSPSISPLSSPLLTSGHLALSASPRPVRSKLPGSHHASSSRRSSTASSLMGDVLSAGDLVGQGVSLQGDIIRLVSMPGDVQCDFWTQEFEVVRRLGTGSYAVVYLVREVLNRPAHSQDGHISLDGFELDDGVSGRSSIEYGREFAIKCLSKANLDEEALVAQKAEVTIHQSLRSHPNIATLHCTLETSAFLLLLLEYVPGEDLFYFLEQARDHYDHSVSGDLAISSRTPPTPSLLSNLHPAQLLSRNRLRLIASMFSQMCEAVATCHDQQIFHRDIKPENFIVTDGCTTSSDGRRERKVVVKLTDFGLSTTDLESSDMDCGSAPYMSYECRNNVAPTYKPRAADVWSLGIVLINMLYHFNPWQDTADRVCSSFDLYKLQPVEFFMQRFTGMTRPVAEFLAGRVFCILEDPKDDSQRISARELGAWVKELPSLFSPMTPSGHKRAVSISSTQGFPIAPSVHSSRRPSCRPSSRRTSLSVGVPAMNSLQPHSRQPSLRPAFEVDGAELPTVFDQDMNDQDYQDDDGSNSRSASTSKRRKRGARGGKGIATPATPAIPVYSLPPTPGSPIDHTLATLATASQSLAREISKASRSSSKHRGEPEEPPAVPPLPVMPPPVPVVVKKASKWKLSFGKNSSAEKALPSPLEELPSMDLGKPMSATASNVTNLIMGLNAPVPIVTSSQPIRNLDDPSSWSRGRQPKGVPAVPASSATSPGPRRYSPPTMYDATAFLAPQHKYPGSTTSAASRAKSPRALSPSTARSGSRPTVVVASSASSTASNNWRNSTVSNSSVATSSSAFTRYSNNSARSVSTTATSASGQSWRTQTSKSKQSSASGPKEPMQPQAIPKNIKIMDGTPWELGQMPRQQAPNLVGDPYGSPPPPRKQRVRKPKDQLDTIVERGQSPKATSVFEDAPSFGLHAEEEVIIDENGVPKKVQKGQINSLAKMLSALRR</sequence>
<reference evidence="3 4" key="1">
    <citation type="journal article" date="2016" name="Mol. Biol. Evol.">
        <title>Comparative Genomics of Early-Diverging Mushroom-Forming Fungi Provides Insights into the Origins of Lignocellulose Decay Capabilities.</title>
        <authorList>
            <person name="Nagy L.G."/>
            <person name="Riley R."/>
            <person name="Tritt A."/>
            <person name="Adam C."/>
            <person name="Daum C."/>
            <person name="Floudas D."/>
            <person name="Sun H."/>
            <person name="Yadav J.S."/>
            <person name="Pangilinan J."/>
            <person name="Larsson K.H."/>
            <person name="Matsuura K."/>
            <person name="Barry K."/>
            <person name="Labutti K."/>
            <person name="Kuo R."/>
            <person name="Ohm R.A."/>
            <person name="Bhattacharya S.S."/>
            <person name="Shirouzu T."/>
            <person name="Yoshinaga Y."/>
            <person name="Martin F.M."/>
            <person name="Grigoriev I.V."/>
            <person name="Hibbett D.S."/>
        </authorList>
    </citation>
    <scope>NUCLEOTIDE SEQUENCE [LARGE SCALE GENOMIC DNA]</scope>
    <source>
        <strain evidence="3 4">CBS 109695</strain>
    </source>
</reference>
<feature type="region of interest" description="Disordered" evidence="1">
    <location>
        <begin position="102"/>
        <end position="124"/>
    </location>
</feature>
<feature type="compositionally biased region" description="Polar residues" evidence="1">
    <location>
        <begin position="831"/>
        <end position="840"/>
    </location>
</feature>
<dbReference type="PANTHER" id="PTHR24348">
    <property type="entry name" value="SERINE/THREONINE-PROTEIN KINASE UNC-51-RELATED"/>
    <property type="match status" value="1"/>
</dbReference>
<feature type="compositionally biased region" description="Low complexity" evidence="1">
    <location>
        <begin position="546"/>
        <end position="556"/>
    </location>
</feature>
<dbReference type="PROSITE" id="PS50011">
    <property type="entry name" value="PROTEIN_KINASE_DOM"/>
    <property type="match status" value="1"/>
</dbReference>
<gene>
    <name evidence="3" type="ORF">FIBSPDRAFT_906405</name>
</gene>
<dbReference type="PROSITE" id="PS00108">
    <property type="entry name" value="PROTEIN_KINASE_ST"/>
    <property type="match status" value="1"/>
</dbReference>
<evidence type="ECO:0000259" key="2">
    <source>
        <dbReference type="PROSITE" id="PS50011"/>
    </source>
</evidence>
<dbReference type="Gene3D" id="1.10.510.10">
    <property type="entry name" value="Transferase(Phosphotransferase) domain 1"/>
    <property type="match status" value="1"/>
</dbReference>
<dbReference type="GO" id="GO:0005524">
    <property type="term" value="F:ATP binding"/>
    <property type="evidence" value="ECO:0007669"/>
    <property type="project" value="InterPro"/>
</dbReference>
<feature type="region of interest" description="Disordered" evidence="1">
    <location>
        <begin position="757"/>
        <end position="989"/>
    </location>
</feature>
<dbReference type="InterPro" id="IPR011009">
    <property type="entry name" value="Kinase-like_dom_sf"/>
</dbReference>
<keyword evidence="4" id="KW-1185">Reference proteome</keyword>
<evidence type="ECO:0000313" key="3">
    <source>
        <dbReference type="EMBL" id="KZP34261.1"/>
    </source>
</evidence>
<dbReference type="GO" id="GO:0005737">
    <property type="term" value="C:cytoplasm"/>
    <property type="evidence" value="ECO:0007669"/>
    <property type="project" value="TreeGrafter"/>
</dbReference>
<dbReference type="InterPro" id="IPR008271">
    <property type="entry name" value="Ser/Thr_kinase_AS"/>
</dbReference>
<dbReference type="Proteomes" id="UP000076532">
    <property type="component" value="Unassembled WGS sequence"/>
</dbReference>
<dbReference type="InterPro" id="IPR045269">
    <property type="entry name" value="Atg1-like"/>
</dbReference>
<feature type="compositionally biased region" description="Pro residues" evidence="1">
    <location>
        <begin position="1"/>
        <end position="10"/>
    </location>
</feature>
<dbReference type="OrthoDB" id="541276at2759"/>
<dbReference type="SUPFAM" id="SSF56112">
    <property type="entry name" value="Protein kinase-like (PK-like)"/>
    <property type="match status" value="1"/>
</dbReference>
<feature type="region of interest" description="Disordered" evidence="1">
    <location>
        <begin position="1"/>
        <end position="48"/>
    </location>
</feature>
<protein>
    <submittedName>
        <fullName evidence="3">Kinase-like protein</fullName>
    </submittedName>
</protein>
<dbReference type="AlphaFoldDB" id="A0A166WZ36"/>
<feature type="compositionally biased region" description="Low complexity" evidence="1">
    <location>
        <begin position="842"/>
        <end position="908"/>
    </location>
</feature>
<dbReference type="Pfam" id="PF00069">
    <property type="entry name" value="Pkinase"/>
    <property type="match status" value="1"/>
</dbReference>
<feature type="compositionally biased region" description="Basic and acidic residues" evidence="1">
    <location>
        <begin position="21"/>
        <end position="32"/>
    </location>
</feature>
<feature type="compositionally biased region" description="Low complexity" evidence="1">
    <location>
        <begin position="649"/>
        <end position="661"/>
    </location>
</feature>
<dbReference type="GO" id="GO:0004674">
    <property type="term" value="F:protein serine/threonine kinase activity"/>
    <property type="evidence" value="ECO:0007669"/>
    <property type="project" value="InterPro"/>
</dbReference>
<dbReference type="EMBL" id="KV417480">
    <property type="protein sequence ID" value="KZP34261.1"/>
    <property type="molecule type" value="Genomic_DNA"/>
</dbReference>
<dbReference type="Gene3D" id="3.30.200.20">
    <property type="entry name" value="Phosphorylase Kinase, domain 1"/>
    <property type="match status" value="1"/>
</dbReference>
<dbReference type="STRING" id="436010.A0A166WZ36"/>
<feature type="compositionally biased region" description="Acidic residues" evidence="1">
    <location>
        <begin position="592"/>
        <end position="603"/>
    </location>
</feature>
<organism evidence="3 4">
    <name type="scientific">Athelia psychrophila</name>
    <dbReference type="NCBI Taxonomy" id="1759441"/>
    <lineage>
        <taxon>Eukaryota</taxon>
        <taxon>Fungi</taxon>
        <taxon>Dikarya</taxon>
        <taxon>Basidiomycota</taxon>
        <taxon>Agaricomycotina</taxon>
        <taxon>Agaricomycetes</taxon>
        <taxon>Agaricomycetidae</taxon>
        <taxon>Atheliales</taxon>
        <taxon>Atheliaceae</taxon>
        <taxon>Athelia</taxon>
    </lineage>
</organism>
<dbReference type="SMART" id="SM00220">
    <property type="entry name" value="S_TKc"/>
    <property type="match status" value="1"/>
</dbReference>
<evidence type="ECO:0000313" key="4">
    <source>
        <dbReference type="Proteomes" id="UP000076532"/>
    </source>
</evidence>
<name>A0A166WZ36_9AGAM</name>
<dbReference type="InterPro" id="IPR000719">
    <property type="entry name" value="Prot_kinase_dom"/>
</dbReference>
<feature type="compositionally biased region" description="Low complexity" evidence="1">
    <location>
        <begin position="113"/>
        <end position="124"/>
    </location>
</feature>
<feature type="compositionally biased region" description="Polar residues" evidence="1">
    <location>
        <begin position="757"/>
        <end position="772"/>
    </location>
</feature>
<feature type="compositionally biased region" description="Polar residues" evidence="1">
    <location>
        <begin position="563"/>
        <end position="572"/>
    </location>
</feature>